<evidence type="ECO:0000256" key="4">
    <source>
        <dbReference type="PROSITE-ProRule" id="PRU01248"/>
    </source>
</evidence>
<organism evidence="7 8">
    <name type="scientific">Azospirillum aestuarii</name>
    <dbReference type="NCBI Taxonomy" id="2802052"/>
    <lineage>
        <taxon>Bacteria</taxon>
        <taxon>Pseudomonadati</taxon>
        <taxon>Pseudomonadota</taxon>
        <taxon>Alphaproteobacteria</taxon>
        <taxon>Rhodospirillales</taxon>
        <taxon>Azospirillaceae</taxon>
        <taxon>Azospirillum</taxon>
    </lineage>
</organism>
<evidence type="ECO:0000313" key="7">
    <source>
        <dbReference type="EMBL" id="MBK4722100.1"/>
    </source>
</evidence>
<dbReference type="RefSeq" id="WP_200486701.1">
    <property type="nucleotide sequence ID" value="NZ_JAEPIV010000020.1"/>
</dbReference>
<dbReference type="PANTHER" id="PTHR34605">
    <property type="entry name" value="PHAGE_INTEGRASE DOMAIN-CONTAINING PROTEIN"/>
    <property type="match status" value="1"/>
</dbReference>
<accession>A0ABS1I540</accession>
<dbReference type="SUPFAM" id="SSF47823">
    <property type="entry name" value="lambda integrase-like, N-terminal domain"/>
    <property type="match status" value="1"/>
</dbReference>
<evidence type="ECO:0000313" key="8">
    <source>
        <dbReference type="Proteomes" id="UP000654452"/>
    </source>
</evidence>
<dbReference type="Gene3D" id="1.10.443.10">
    <property type="entry name" value="Intergrase catalytic core"/>
    <property type="match status" value="1"/>
</dbReference>
<name>A0ABS1I540_9PROT</name>
<dbReference type="InterPro" id="IPR044068">
    <property type="entry name" value="CB"/>
</dbReference>
<evidence type="ECO:0000259" key="5">
    <source>
        <dbReference type="PROSITE" id="PS51898"/>
    </source>
</evidence>
<keyword evidence="1" id="KW-0229">DNA integration</keyword>
<evidence type="ECO:0000256" key="2">
    <source>
        <dbReference type="ARBA" id="ARBA00023125"/>
    </source>
</evidence>
<comment type="caution">
    <text evidence="7">The sequence shown here is derived from an EMBL/GenBank/DDBJ whole genome shotgun (WGS) entry which is preliminary data.</text>
</comment>
<dbReference type="Proteomes" id="UP000654452">
    <property type="component" value="Unassembled WGS sequence"/>
</dbReference>
<dbReference type="Gene3D" id="1.10.150.130">
    <property type="match status" value="1"/>
</dbReference>
<reference evidence="7 8" key="1">
    <citation type="submission" date="2021-01" db="EMBL/GenBank/DDBJ databases">
        <title>Azospirillum sp. YIM DDC1 draft genome.</title>
        <authorList>
            <person name="Wang Y.-X."/>
        </authorList>
    </citation>
    <scope>NUCLEOTIDE SEQUENCE [LARGE SCALE GENOMIC DNA]</scope>
    <source>
        <strain evidence="7 8">YIM DDC1</strain>
    </source>
</reference>
<feature type="domain" description="Core-binding (CB)" evidence="6">
    <location>
        <begin position="22"/>
        <end position="126"/>
    </location>
</feature>
<dbReference type="Pfam" id="PF00589">
    <property type="entry name" value="Phage_integrase"/>
    <property type="match status" value="1"/>
</dbReference>
<protein>
    <submittedName>
        <fullName evidence="7">Tyrosine-type recombinase/integrase</fullName>
    </submittedName>
</protein>
<dbReference type="InterPro" id="IPR011010">
    <property type="entry name" value="DNA_brk_join_enz"/>
</dbReference>
<evidence type="ECO:0000256" key="1">
    <source>
        <dbReference type="ARBA" id="ARBA00022908"/>
    </source>
</evidence>
<keyword evidence="3" id="KW-0233">DNA recombination</keyword>
<dbReference type="PROSITE" id="PS51900">
    <property type="entry name" value="CB"/>
    <property type="match status" value="1"/>
</dbReference>
<dbReference type="PROSITE" id="PS51898">
    <property type="entry name" value="TYR_RECOMBINASE"/>
    <property type="match status" value="1"/>
</dbReference>
<dbReference type="InterPro" id="IPR002104">
    <property type="entry name" value="Integrase_catalytic"/>
</dbReference>
<feature type="domain" description="Tyr recombinase" evidence="5">
    <location>
        <begin position="152"/>
        <end position="383"/>
    </location>
</feature>
<dbReference type="InterPro" id="IPR010998">
    <property type="entry name" value="Integrase_recombinase_N"/>
</dbReference>
<dbReference type="SUPFAM" id="SSF56349">
    <property type="entry name" value="DNA breaking-rejoining enzymes"/>
    <property type="match status" value="1"/>
</dbReference>
<dbReference type="InterPro" id="IPR013762">
    <property type="entry name" value="Integrase-like_cat_sf"/>
</dbReference>
<keyword evidence="8" id="KW-1185">Reference proteome</keyword>
<keyword evidence="2 4" id="KW-0238">DNA-binding</keyword>
<evidence type="ECO:0000256" key="3">
    <source>
        <dbReference type="ARBA" id="ARBA00023172"/>
    </source>
</evidence>
<sequence>MTTKLPAIGAPDRHSALVTEQEMPPEIVARAQEYLADFKSARAAKTIRAFENGVRLFRAWCESGGHGWFPASPATVAAFVASIAKQPFRRIVTKRGKPTAITTGPIAAATMKQYLWAIGLLHRSADLPDPTKTGKVGFAVDAFERDVGVWQRQAPALTREASDRMVAEIERRLGDAREDGKPASLYDLRDRALLLVWRDTLARVGEVVRLRWDDFERHPVKASGSVRIRRSKTDQKGQGHARHLTAEAVAALDVWRDAHAAAIDQALAAIPEPSAGNVEAARRRTRWAALAAARDFVFVGVHRAGITPLSDTAAVRVLNDRAADAGVLQRFSGHSVRVGTTQDLLADGHEVAAIAQAGGWKDIKMVLRYGDRLLTERSAVAQAEASRSRKEP</sequence>
<dbReference type="PANTHER" id="PTHR34605:SF3">
    <property type="entry name" value="P CELL-TYPE AGGLUTINATION PROTEIN MAP4-LIKE-RELATED"/>
    <property type="match status" value="1"/>
</dbReference>
<dbReference type="EMBL" id="JAEPIV010000020">
    <property type="protein sequence ID" value="MBK4722100.1"/>
    <property type="molecule type" value="Genomic_DNA"/>
</dbReference>
<evidence type="ECO:0000259" key="6">
    <source>
        <dbReference type="PROSITE" id="PS51900"/>
    </source>
</evidence>
<proteinExistence type="predicted"/>
<gene>
    <name evidence="7" type="ORF">JJL56_24920</name>
</gene>
<dbReference type="InterPro" id="IPR052925">
    <property type="entry name" value="Phage_Integrase-like_Recomb"/>
</dbReference>